<dbReference type="AlphaFoldDB" id="A0A8H4J3C9"/>
<dbReference type="InterPro" id="IPR052743">
    <property type="entry name" value="Glutaminase_GtaA"/>
</dbReference>
<dbReference type="OrthoDB" id="431715at2759"/>
<accession>A0A8H4J3C9</accession>
<keyword evidence="5" id="KW-1185">Reference proteome</keyword>
<dbReference type="PANTHER" id="PTHR31987:SF1">
    <property type="entry name" value="GLUTAMINASE A"/>
    <property type="match status" value="1"/>
</dbReference>
<dbReference type="EMBL" id="WWBZ02000016">
    <property type="protein sequence ID" value="KAF4310023.1"/>
    <property type="molecule type" value="Genomic_DNA"/>
</dbReference>
<dbReference type="InterPro" id="IPR032514">
    <property type="entry name" value="GtaA_central"/>
</dbReference>
<gene>
    <name evidence="4" type="ORF">GTA08_BOTSDO01914</name>
</gene>
<dbReference type="InterPro" id="IPR008928">
    <property type="entry name" value="6-hairpin_glycosidase_sf"/>
</dbReference>
<feature type="chain" id="PRO_5034441115" evidence="1">
    <location>
        <begin position="18"/>
        <end position="695"/>
    </location>
</feature>
<feature type="signal peptide" evidence="1">
    <location>
        <begin position="1"/>
        <end position="17"/>
    </location>
</feature>
<organism evidence="4 5">
    <name type="scientific">Botryosphaeria dothidea</name>
    <dbReference type="NCBI Taxonomy" id="55169"/>
    <lineage>
        <taxon>Eukaryota</taxon>
        <taxon>Fungi</taxon>
        <taxon>Dikarya</taxon>
        <taxon>Ascomycota</taxon>
        <taxon>Pezizomycotina</taxon>
        <taxon>Dothideomycetes</taxon>
        <taxon>Dothideomycetes incertae sedis</taxon>
        <taxon>Botryosphaeriales</taxon>
        <taxon>Botryosphaeriaceae</taxon>
        <taxon>Botryosphaeria</taxon>
    </lineage>
</organism>
<dbReference type="Pfam" id="PF17168">
    <property type="entry name" value="DUF5127"/>
    <property type="match status" value="1"/>
</dbReference>
<dbReference type="SUPFAM" id="SSF48208">
    <property type="entry name" value="Six-hairpin glycosidases"/>
    <property type="match status" value="1"/>
</dbReference>
<sequence>MLPLYLLAACLTGFVSAQGQSTFSPARPPALPLAVKSPYLNTWLNAGSDGGNGGYLAGQWPVHWSNQITGWAGLIRVDGTTYKWLGDPLGPNGPAVVTQNSYEYTSTKSIFSQDVDGKVALNITFLSPVTPDDFQRQSLIFSYMNVEVTSLDGAEHDVQLYSDISAEWVTGDRSLAAQWEYDTADDLAYHKVYRQTQQIFSENADQAEWGNWYYATDAVDGLTFQSGADNDVRGAFQSNGTLANTKDTNFRAVNDNWPVMAFAINLGSVGSNAVSTLFTLGLCQQEAIQFAGSDGYLPRPSLWTDYFSDDIAALSFFHKDFTTSEEKSSALDSKISSAALGAAGQDFLTITSLSVRQVFASVQLVGTQDKHWIFLKEISSNGNMNTVDVIFPAHPLFLYTNPELLRLVLEPLFENQESGQYPNDYAMHDLGARYPNATGHPDGLDEPMPLEECGNMLIMSLAYYQRTQDLDWLNAHYDILRQWTTFLTDEALYPNNQLSTDDFAGTLANQTNLALKGIIGIEAMSQIAELTSHADEASTDHDTATSYISQWQDLAVVPASGDTPAHTNLAYGDADSHGLLYNLFADKELGLDLVPQEIYEQQSAFYPTVERRFGVPLDTRATYTKTDWEMFVAAIASQETREMFHSDIADWINQTPTNRAFTDLYETETGDYPSGITFVARPVMGGTFALLLLQG</sequence>
<evidence type="ECO:0000313" key="4">
    <source>
        <dbReference type="EMBL" id="KAF4310023.1"/>
    </source>
</evidence>
<reference evidence="4" key="1">
    <citation type="submission" date="2020-04" db="EMBL/GenBank/DDBJ databases">
        <title>Genome Assembly and Annotation of Botryosphaeria dothidea sdau 11-99, a Latent Pathogen of Apple Fruit Ring Rot in China.</title>
        <authorList>
            <person name="Yu C."/>
            <person name="Diao Y."/>
            <person name="Lu Q."/>
            <person name="Zhao J."/>
            <person name="Cui S."/>
            <person name="Peng C."/>
            <person name="He B."/>
            <person name="Liu H."/>
        </authorList>
    </citation>
    <scope>NUCLEOTIDE SEQUENCE [LARGE SCALE GENOMIC DNA]</scope>
    <source>
        <strain evidence="4">Sdau11-99</strain>
    </source>
</reference>
<dbReference type="GO" id="GO:0005975">
    <property type="term" value="P:carbohydrate metabolic process"/>
    <property type="evidence" value="ECO:0007669"/>
    <property type="project" value="InterPro"/>
</dbReference>
<comment type="caution">
    <text evidence="4">The sequence shown here is derived from an EMBL/GenBank/DDBJ whole genome shotgun (WGS) entry which is preliminary data.</text>
</comment>
<dbReference type="Proteomes" id="UP000572817">
    <property type="component" value="Unassembled WGS sequence"/>
</dbReference>
<feature type="domain" description="Glutaminase A central" evidence="2">
    <location>
        <begin position="344"/>
        <end position="691"/>
    </location>
</feature>
<evidence type="ECO:0000256" key="1">
    <source>
        <dbReference type="SAM" id="SignalP"/>
    </source>
</evidence>
<dbReference type="GO" id="GO:0016798">
    <property type="term" value="F:hydrolase activity, acting on glycosyl bonds"/>
    <property type="evidence" value="ECO:0007669"/>
    <property type="project" value="UniProtKB-KW"/>
</dbReference>
<dbReference type="InterPro" id="IPR033433">
    <property type="entry name" value="GtaA_N"/>
</dbReference>
<dbReference type="PANTHER" id="PTHR31987">
    <property type="entry name" value="GLUTAMINASE A-RELATED"/>
    <property type="match status" value="1"/>
</dbReference>
<proteinExistence type="predicted"/>
<keyword evidence="1" id="KW-0732">Signal</keyword>
<protein>
    <submittedName>
        <fullName evidence="4">Six-hairpin glycosidase-like protein</fullName>
    </submittedName>
</protein>
<evidence type="ECO:0000313" key="5">
    <source>
        <dbReference type="Proteomes" id="UP000572817"/>
    </source>
</evidence>
<name>A0A8H4J3C9_9PEZI</name>
<evidence type="ECO:0000259" key="3">
    <source>
        <dbReference type="Pfam" id="PF17168"/>
    </source>
</evidence>
<evidence type="ECO:0000259" key="2">
    <source>
        <dbReference type="Pfam" id="PF16335"/>
    </source>
</evidence>
<feature type="domain" description="Glutaminase A N-terminal" evidence="3">
    <location>
        <begin position="107"/>
        <end position="337"/>
    </location>
</feature>
<dbReference type="Pfam" id="PF16335">
    <property type="entry name" value="GtaA_6_Hairpin"/>
    <property type="match status" value="1"/>
</dbReference>